<proteinExistence type="predicted"/>
<dbReference type="InterPro" id="IPR046335">
    <property type="entry name" value="LacI/GalR-like_sensor"/>
</dbReference>
<gene>
    <name evidence="1" type="ORF">E3N84_07920</name>
</gene>
<evidence type="ECO:0000313" key="1">
    <source>
        <dbReference type="EMBL" id="TFB79978.1"/>
    </source>
</evidence>
<sequence length="365" mass="38779">MQQLPTVEDVARVAGVSRQTVSNALNSPHIVKPETMTRVKAAIAELGYRPHASARRLRTRKSSTIGVRLDPMTNGISGSLLDRFLHALTEQAAERDLRIMLFTAQGPEGEIEEFRRLRDGADVDAFVLTSTMHEDPRTAWLRDHEFPFVTFGRPSAADDLGDPIHPWVDVDGFSGAEQATRHAIDGGARRVGYIGFDDDTTTARERRAGWAAESAARLGLGSAELDTLARAVVDGVPQGIAAASALLDLPNAPDALVCASDSLALGALMAAATLGRPGIPVVGYDNTPVAAAIGFSSVDQPLDLVAASALELLFGDSGSSIVARKHSAADPLYRLLTPTLVARTSTQLTHMEEPGSPVAGNHNER</sequence>
<protein>
    <submittedName>
        <fullName evidence="1">LacI family transcriptional regulator</fullName>
    </submittedName>
</protein>
<organism evidence="1 2">
    <name type="scientific">Terrimesophilobacter mesophilus</name>
    <dbReference type="NCBI Taxonomy" id="433647"/>
    <lineage>
        <taxon>Bacteria</taxon>
        <taxon>Bacillati</taxon>
        <taxon>Actinomycetota</taxon>
        <taxon>Actinomycetes</taxon>
        <taxon>Micrococcales</taxon>
        <taxon>Microbacteriaceae</taxon>
        <taxon>Terrimesophilobacter</taxon>
    </lineage>
</organism>
<dbReference type="Pfam" id="PF13377">
    <property type="entry name" value="Peripla_BP_3"/>
    <property type="match status" value="1"/>
</dbReference>
<dbReference type="SMART" id="SM00354">
    <property type="entry name" value="HTH_LACI"/>
    <property type="match status" value="1"/>
</dbReference>
<dbReference type="CDD" id="cd01392">
    <property type="entry name" value="HTH_LacI"/>
    <property type="match status" value="1"/>
</dbReference>
<dbReference type="Pfam" id="PF00356">
    <property type="entry name" value="LacI"/>
    <property type="match status" value="1"/>
</dbReference>
<dbReference type="InterPro" id="IPR028082">
    <property type="entry name" value="Peripla_BP_I"/>
</dbReference>
<dbReference type="PANTHER" id="PTHR30146">
    <property type="entry name" value="LACI-RELATED TRANSCRIPTIONAL REPRESSOR"/>
    <property type="match status" value="1"/>
</dbReference>
<dbReference type="PROSITE" id="PS50932">
    <property type="entry name" value="HTH_LACI_2"/>
    <property type="match status" value="1"/>
</dbReference>
<dbReference type="SUPFAM" id="SSF53822">
    <property type="entry name" value="Periplasmic binding protein-like I"/>
    <property type="match status" value="1"/>
</dbReference>
<dbReference type="Gene3D" id="1.10.260.40">
    <property type="entry name" value="lambda repressor-like DNA-binding domains"/>
    <property type="match status" value="1"/>
</dbReference>
<dbReference type="InterPro" id="IPR000843">
    <property type="entry name" value="HTH_LacI"/>
</dbReference>
<evidence type="ECO:0000313" key="2">
    <source>
        <dbReference type="Proteomes" id="UP000298488"/>
    </source>
</evidence>
<comment type="caution">
    <text evidence="1">The sequence shown here is derived from an EMBL/GenBank/DDBJ whole genome shotgun (WGS) entry which is preliminary data.</text>
</comment>
<keyword evidence="2" id="KW-1185">Reference proteome</keyword>
<accession>A0A4V3IAC0</accession>
<reference evidence="1 2" key="1">
    <citation type="submission" date="2019-03" db="EMBL/GenBank/DDBJ databases">
        <title>Genomics of glacier-inhabiting Cryobacterium strains.</title>
        <authorList>
            <person name="Liu Q."/>
            <person name="Xin Y.-H."/>
        </authorList>
    </citation>
    <scope>NUCLEOTIDE SEQUENCE [LARGE SCALE GENOMIC DNA]</scope>
    <source>
        <strain evidence="1 2">CGMCC 1.10440</strain>
    </source>
</reference>
<dbReference type="RefSeq" id="WP_104095843.1">
    <property type="nucleotide sequence ID" value="NZ_JACHBP010000001.1"/>
</dbReference>
<dbReference type="Proteomes" id="UP000298488">
    <property type="component" value="Unassembled WGS sequence"/>
</dbReference>
<dbReference type="InterPro" id="IPR010982">
    <property type="entry name" value="Lambda_DNA-bd_dom_sf"/>
</dbReference>
<dbReference type="AlphaFoldDB" id="A0A4V3IAC0"/>
<dbReference type="OrthoDB" id="3430936at2"/>
<dbReference type="GO" id="GO:0003700">
    <property type="term" value="F:DNA-binding transcription factor activity"/>
    <property type="evidence" value="ECO:0007669"/>
    <property type="project" value="TreeGrafter"/>
</dbReference>
<dbReference type="EMBL" id="SOFI01000003">
    <property type="protein sequence ID" value="TFB79978.1"/>
    <property type="molecule type" value="Genomic_DNA"/>
</dbReference>
<dbReference type="PROSITE" id="PS00356">
    <property type="entry name" value="HTH_LACI_1"/>
    <property type="match status" value="1"/>
</dbReference>
<dbReference type="Gene3D" id="3.40.50.2300">
    <property type="match status" value="2"/>
</dbReference>
<name>A0A4V3IAC0_9MICO</name>
<dbReference type="GO" id="GO:0000976">
    <property type="term" value="F:transcription cis-regulatory region binding"/>
    <property type="evidence" value="ECO:0007669"/>
    <property type="project" value="TreeGrafter"/>
</dbReference>
<dbReference type="PANTHER" id="PTHR30146:SF109">
    <property type="entry name" value="HTH-TYPE TRANSCRIPTIONAL REGULATOR GALS"/>
    <property type="match status" value="1"/>
</dbReference>
<dbReference type="SUPFAM" id="SSF47413">
    <property type="entry name" value="lambda repressor-like DNA-binding domains"/>
    <property type="match status" value="1"/>
</dbReference>